<reference evidence="1 2" key="1">
    <citation type="journal article" date="2021" name="ISME Commun">
        <title>Automated analysis of genomic sequences facilitates high-throughput and comprehensive description of bacteria.</title>
        <authorList>
            <person name="Hitch T.C.A."/>
        </authorList>
    </citation>
    <scope>NUCLEOTIDE SEQUENCE [LARGE SCALE GENOMIC DNA]</scope>
    <source>
        <strain evidence="1 2">Sanger_31</strain>
    </source>
</reference>
<evidence type="ECO:0000313" key="1">
    <source>
        <dbReference type="EMBL" id="MCU6705750.1"/>
    </source>
</evidence>
<dbReference type="RefSeq" id="WP_267301028.1">
    <property type="nucleotide sequence ID" value="NZ_JAOQJZ010000006.1"/>
</dbReference>
<dbReference type="Proteomes" id="UP001208131">
    <property type="component" value="Unassembled WGS sequence"/>
</dbReference>
<name>A0AAE3LHS1_9FIRM</name>
<proteinExistence type="predicted"/>
<dbReference type="AlphaFoldDB" id="A0AAE3LHS1"/>
<comment type="caution">
    <text evidence="1">The sequence shown here is derived from an EMBL/GenBank/DDBJ whole genome shotgun (WGS) entry which is preliminary data.</text>
</comment>
<sequence>MRGKIKIQIKNRHITFNFTLERNVTILTGDSGTGKTKLINMVRNYSELDEQSGVILKCSKPCLVLSNANWETILENTHESIVFVEESTPFLSSYEFAKAIQGSDNYYVLVTREPLAQIPYSIDAIRKIHKNGAKPKFEKIYKNISKNDISAFPYDIVIVEDSRSGLQFFKKATEDHDLECISSNGKSGIVKLLEQHKGKRILVIADAAALGSEIKELMYLKSVSNNKIDLFLPESFEWLILRSAIFDRNDNVQEILADPAEHIDCEKYFSWERFFTALLVAETNGKANLEYHENKSHIPSGYLSEQNIYSILNAMKK</sequence>
<organism evidence="1 2">
    <name type="scientific">Hominimerdicola aceti</name>
    <dbReference type="NCBI Taxonomy" id="2981726"/>
    <lineage>
        <taxon>Bacteria</taxon>
        <taxon>Bacillati</taxon>
        <taxon>Bacillota</taxon>
        <taxon>Clostridia</taxon>
        <taxon>Eubacteriales</taxon>
        <taxon>Oscillospiraceae</taxon>
        <taxon>Hominimerdicola</taxon>
    </lineage>
</organism>
<accession>A0AAE3LHS1</accession>
<keyword evidence="2" id="KW-1185">Reference proteome</keyword>
<evidence type="ECO:0008006" key="3">
    <source>
        <dbReference type="Google" id="ProtNLM"/>
    </source>
</evidence>
<protein>
    <recommendedName>
        <fullName evidence="3">Translation initiation factor 2</fullName>
    </recommendedName>
</protein>
<dbReference type="EMBL" id="JAOQJZ010000006">
    <property type="protein sequence ID" value="MCU6705750.1"/>
    <property type="molecule type" value="Genomic_DNA"/>
</dbReference>
<gene>
    <name evidence="1" type="ORF">OCV57_07420</name>
</gene>
<evidence type="ECO:0000313" key="2">
    <source>
        <dbReference type="Proteomes" id="UP001208131"/>
    </source>
</evidence>